<dbReference type="Gene3D" id="3.30.70.270">
    <property type="match status" value="1"/>
</dbReference>
<sequence length="477" mass="54133">MLKVESKYTKKYLFAILFFIIMSIICVTIFLTNINSGINEKVQEILLNEVISHRKSLEATISIQYQELEGISEYITSLNTRDMSQLINFTKAFVSKNGFDRIVVAFEDGIGYLSDGSSYDISTRGYYQDTMNGGARNSEPVDSVIDGERRMALSVPIYSQHGQIIGMVMGSYDVRAISEIEFSNLYNNKGYTYLIDYSGNFLINDQKLHNYQGNFYDYCQESNILSNQQLQQIKTDISNYVSGCVLTKGGKETRYLVYVPLESSEWVICYSVLVSDAFQDYQFIMKYETYLLGAVAMVLTVTVLYIFIVNKKERRVLLKRADYDSLTGLYNRRKLTEEIKRYLKAQSEFGLAILDIDDFKKINDTYGHPIGDIILKEIGQILRDNLGEYLVGRLGGDEFVILIENVQIINIVIQKLELTCNQIAKIKIEEHPDIVVTCSCGLAVAPKDGETVAELYKAADSALYIAKSLGKNKLAKF</sequence>
<feature type="transmembrane region" description="Helical" evidence="6">
    <location>
        <begin position="290"/>
        <end position="310"/>
    </location>
</feature>
<dbReference type="PANTHER" id="PTHR45138:SF9">
    <property type="entry name" value="DIGUANYLATE CYCLASE DGCM-RELATED"/>
    <property type="match status" value="1"/>
</dbReference>
<evidence type="ECO:0000256" key="5">
    <source>
        <dbReference type="ARBA" id="ARBA00023136"/>
    </source>
</evidence>
<dbReference type="SUPFAM" id="SSF55073">
    <property type="entry name" value="Nucleotide cyclase"/>
    <property type="match status" value="1"/>
</dbReference>
<dbReference type="InterPro" id="IPR050469">
    <property type="entry name" value="Diguanylate_Cyclase"/>
</dbReference>
<evidence type="ECO:0000313" key="8">
    <source>
        <dbReference type="EMBL" id="RGD87194.1"/>
    </source>
</evidence>
<evidence type="ECO:0000259" key="7">
    <source>
        <dbReference type="PROSITE" id="PS50887"/>
    </source>
</evidence>
<dbReference type="GO" id="GO:0052621">
    <property type="term" value="F:diguanylate cyclase activity"/>
    <property type="evidence" value="ECO:0007669"/>
    <property type="project" value="TreeGrafter"/>
</dbReference>
<protein>
    <submittedName>
        <fullName evidence="8">Diguanylate cyclase</fullName>
    </submittedName>
</protein>
<evidence type="ECO:0000256" key="3">
    <source>
        <dbReference type="ARBA" id="ARBA00022692"/>
    </source>
</evidence>
<keyword evidence="2" id="KW-1003">Cell membrane</keyword>
<dbReference type="PANTHER" id="PTHR45138">
    <property type="entry name" value="REGULATORY COMPONENTS OF SENSORY TRANSDUCTION SYSTEM"/>
    <property type="match status" value="1"/>
</dbReference>
<dbReference type="GO" id="GO:0005886">
    <property type="term" value="C:plasma membrane"/>
    <property type="evidence" value="ECO:0007669"/>
    <property type="project" value="UniProtKB-SubCell"/>
</dbReference>
<gene>
    <name evidence="8" type="ORF">DXB93_00525</name>
</gene>
<dbReference type="EMBL" id="QUSL01000001">
    <property type="protein sequence ID" value="RGD87194.1"/>
    <property type="molecule type" value="Genomic_DNA"/>
</dbReference>
<dbReference type="NCBIfam" id="TIGR00254">
    <property type="entry name" value="GGDEF"/>
    <property type="match status" value="1"/>
</dbReference>
<dbReference type="RefSeq" id="WP_009009311.1">
    <property type="nucleotide sequence ID" value="NZ_JADMRP010000002.1"/>
</dbReference>
<dbReference type="CDD" id="cd01949">
    <property type="entry name" value="GGDEF"/>
    <property type="match status" value="1"/>
</dbReference>
<evidence type="ECO:0000313" key="9">
    <source>
        <dbReference type="Proteomes" id="UP000261032"/>
    </source>
</evidence>
<dbReference type="AlphaFoldDB" id="A0A3E3EGY8"/>
<evidence type="ECO:0000256" key="6">
    <source>
        <dbReference type="SAM" id="Phobius"/>
    </source>
</evidence>
<dbReference type="InterPro" id="IPR043128">
    <property type="entry name" value="Rev_trsase/Diguanyl_cyclase"/>
</dbReference>
<dbReference type="InterPro" id="IPR029787">
    <property type="entry name" value="Nucleotide_cyclase"/>
</dbReference>
<name>A0A3E3EGY8_9FIRM</name>
<comment type="subcellular location">
    <subcellularLocation>
        <location evidence="1">Cell membrane</location>
        <topology evidence="1">Multi-pass membrane protein</topology>
    </subcellularLocation>
</comment>
<keyword evidence="4 6" id="KW-1133">Transmembrane helix</keyword>
<dbReference type="Proteomes" id="UP000261032">
    <property type="component" value="Unassembled WGS sequence"/>
</dbReference>
<proteinExistence type="predicted"/>
<dbReference type="Pfam" id="PF00990">
    <property type="entry name" value="GGDEF"/>
    <property type="match status" value="1"/>
</dbReference>
<dbReference type="SMART" id="SM00267">
    <property type="entry name" value="GGDEF"/>
    <property type="match status" value="1"/>
</dbReference>
<organism evidence="8 9">
    <name type="scientific">Thomasclavelia ramosa</name>
    <dbReference type="NCBI Taxonomy" id="1547"/>
    <lineage>
        <taxon>Bacteria</taxon>
        <taxon>Bacillati</taxon>
        <taxon>Bacillota</taxon>
        <taxon>Erysipelotrichia</taxon>
        <taxon>Erysipelotrichales</taxon>
        <taxon>Coprobacillaceae</taxon>
        <taxon>Thomasclavelia</taxon>
    </lineage>
</organism>
<dbReference type="InterPro" id="IPR033479">
    <property type="entry name" value="dCache_1"/>
</dbReference>
<dbReference type="CDD" id="cd18773">
    <property type="entry name" value="PDC1_HK_sensor"/>
    <property type="match status" value="1"/>
</dbReference>
<dbReference type="Pfam" id="PF02743">
    <property type="entry name" value="dCache_1"/>
    <property type="match status" value="1"/>
</dbReference>
<dbReference type="SUPFAM" id="SSF103190">
    <property type="entry name" value="Sensory domain-like"/>
    <property type="match status" value="1"/>
</dbReference>
<dbReference type="Gene3D" id="3.30.450.20">
    <property type="entry name" value="PAS domain"/>
    <property type="match status" value="2"/>
</dbReference>
<feature type="domain" description="GGDEF" evidence="7">
    <location>
        <begin position="347"/>
        <end position="477"/>
    </location>
</feature>
<reference evidence="8 9" key="1">
    <citation type="submission" date="2018-08" db="EMBL/GenBank/DDBJ databases">
        <title>A genome reference for cultivated species of the human gut microbiota.</title>
        <authorList>
            <person name="Zou Y."/>
            <person name="Xue W."/>
            <person name="Luo G."/>
        </authorList>
    </citation>
    <scope>NUCLEOTIDE SEQUENCE [LARGE SCALE GENOMIC DNA]</scope>
    <source>
        <strain evidence="8 9">OM06-4</strain>
    </source>
</reference>
<comment type="caution">
    <text evidence="8">The sequence shown here is derived from an EMBL/GenBank/DDBJ whole genome shotgun (WGS) entry which is preliminary data.</text>
</comment>
<evidence type="ECO:0000256" key="4">
    <source>
        <dbReference type="ARBA" id="ARBA00022989"/>
    </source>
</evidence>
<feature type="transmembrane region" description="Helical" evidence="6">
    <location>
        <begin position="12"/>
        <end position="31"/>
    </location>
</feature>
<keyword evidence="3 6" id="KW-0812">Transmembrane</keyword>
<evidence type="ECO:0000256" key="2">
    <source>
        <dbReference type="ARBA" id="ARBA00022475"/>
    </source>
</evidence>
<dbReference type="PROSITE" id="PS50887">
    <property type="entry name" value="GGDEF"/>
    <property type="match status" value="1"/>
</dbReference>
<evidence type="ECO:0000256" key="1">
    <source>
        <dbReference type="ARBA" id="ARBA00004651"/>
    </source>
</evidence>
<keyword evidence="5 6" id="KW-0472">Membrane</keyword>
<dbReference type="InterPro" id="IPR029151">
    <property type="entry name" value="Sensor-like_sf"/>
</dbReference>
<accession>A0A3E3EGY8</accession>
<dbReference type="InterPro" id="IPR000160">
    <property type="entry name" value="GGDEF_dom"/>
</dbReference>